<evidence type="ECO:0000313" key="9">
    <source>
        <dbReference type="Proteomes" id="UP000193529"/>
    </source>
</evidence>
<dbReference type="PANTHER" id="PTHR13789">
    <property type="entry name" value="MONOOXYGENASE"/>
    <property type="match status" value="1"/>
</dbReference>
<comment type="caution">
    <text evidence="8">The sequence shown here is derived from an EMBL/GenBank/DDBJ whole genome shotgun (WGS) entry which is preliminary data.</text>
</comment>
<gene>
    <name evidence="8" type="ORF">AWC19_09680</name>
</gene>
<dbReference type="InterPro" id="IPR050493">
    <property type="entry name" value="FAD-dep_Monooxygenase_BioMet"/>
</dbReference>
<dbReference type="Pfam" id="PF01494">
    <property type="entry name" value="FAD_binding_3"/>
    <property type="match status" value="1"/>
</dbReference>
<keyword evidence="5" id="KW-0503">Monooxygenase</keyword>
<dbReference type="SUPFAM" id="SSF54373">
    <property type="entry name" value="FAD-linked reductases, C-terminal domain"/>
    <property type="match status" value="1"/>
</dbReference>
<dbReference type="SUPFAM" id="SSF51905">
    <property type="entry name" value="FAD/NAD(P)-binding domain"/>
    <property type="match status" value="1"/>
</dbReference>
<dbReference type="AlphaFoldDB" id="A0A1X1ZM64"/>
<evidence type="ECO:0000256" key="4">
    <source>
        <dbReference type="ARBA" id="ARBA00023002"/>
    </source>
</evidence>
<keyword evidence="3" id="KW-0274">FAD</keyword>
<evidence type="ECO:0000259" key="7">
    <source>
        <dbReference type="Pfam" id="PF01494"/>
    </source>
</evidence>
<feature type="region of interest" description="Disordered" evidence="6">
    <location>
        <begin position="329"/>
        <end position="364"/>
    </location>
</feature>
<comment type="cofactor">
    <cofactor evidence="1">
        <name>FAD</name>
        <dbReference type="ChEBI" id="CHEBI:57692"/>
    </cofactor>
</comment>
<dbReference type="InterPro" id="IPR036188">
    <property type="entry name" value="FAD/NAD-bd_sf"/>
</dbReference>
<organism evidence="8 9">
    <name type="scientific">Mycobacterium palustre</name>
    <dbReference type="NCBI Taxonomy" id="153971"/>
    <lineage>
        <taxon>Bacteria</taxon>
        <taxon>Bacillati</taxon>
        <taxon>Actinomycetota</taxon>
        <taxon>Actinomycetes</taxon>
        <taxon>Mycobacteriales</taxon>
        <taxon>Mycobacteriaceae</taxon>
        <taxon>Mycobacterium</taxon>
        <taxon>Mycobacterium simiae complex</taxon>
    </lineage>
</organism>
<proteinExistence type="predicted"/>
<evidence type="ECO:0000256" key="1">
    <source>
        <dbReference type="ARBA" id="ARBA00001974"/>
    </source>
</evidence>
<evidence type="ECO:0000313" key="8">
    <source>
        <dbReference type="EMBL" id="ORW24368.1"/>
    </source>
</evidence>
<feature type="domain" description="FAD-binding" evidence="7">
    <location>
        <begin position="2"/>
        <end position="325"/>
    </location>
</feature>
<evidence type="ECO:0000256" key="5">
    <source>
        <dbReference type="ARBA" id="ARBA00023033"/>
    </source>
</evidence>
<keyword evidence="2" id="KW-0285">Flavoprotein</keyword>
<dbReference type="InterPro" id="IPR002938">
    <property type="entry name" value="FAD-bd"/>
</dbReference>
<dbReference type="PANTHER" id="PTHR13789:SF318">
    <property type="entry name" value="GERANYLGERANYL DIPHOSPHATE REDUCTASE"/>
    <property type="match status" value="1"/>
</dbReference>
<dbReference type="GO" id="GO:0004497">
    <property type="term" value="F:monooxygenase activity"/>
    <property type="evidence" value="ECO:0007669"/>
    <property type="project" value="UniProtKB-KW"/>
</dbReference>
<reference evidence="8 9" key="1">
    <citation type="submission" date="2016-01" db="EMBL/GenBank/DDBJ databases">
        <title>The new phylogeny of the genus Mycobacterium.</title>
        <authorList>
            <person name="Tarcisio F."/>
            <person name="Conor M."/>
            <person name="Antonella G."/>
            <person name="Elisabetta G."/>
            <person name="Giulia F.S."/>
            <person name="Sara T."/>
            <person name="Anna F."/>
            <person name="Clotilde B."/>
            <person name="Roberto B."/>
            <person name="Veronica D.S."/>
            <person name="Fabio R."/>
            <person name="Monica P."/>
            <person name="Olivier J."/>
            <person name="Enrico T."/>
            <person name="Nicola S."/>
        </authorList>
    </citation>
    <scope>NUCLEOTIDE SEQUENCE [LARGE SCALE GENOMIC DNA]</scope>
    <source>
        <strain evidence="8 9">DSM 44572</strain>
    </source>
</reference>
<evidence type="ECO:0000256" key="6">
    <source>
        <dbReference type="SAM" id="MobiDB-lite"/>
    </source>
</evidence>
<feature type="compositionally biased region" description="Acidic residues" evidence="6">
    <location>
        <begin position="353"/>
        <end position="364"/>
    </location>
</feature>
<sequence>MGAGIGGLTAALALQSIGAQVEVYEQARQLGDVGAGLGLSPSSMRVLDRLGVGDEIRRVAAPLDGLWFRQPDGTVVGQMNTNSAGSQMALYRPDLIATLTAALGGGVLHTGHRCISFSQGERVARVVFDNGVIAEADVVVAADGIHSVLQRHVVQPRPPVFSNKVAYRGIIPADRLPDLPRRDAVMWNGQEKYFLTYALRSGELRNFVGFVPADQQMRESWSAPGDPAVLAAEFAGWDPQLEALLQQVDTTFRWGLYDRDPLPRWTRGRLTLLGDAAHAMLPHMGQGGNQAIEDGMALAVLIRGLDAGDVPDALIRYEDLRRSRTAMIQQGSRANGQLLDSGEANMAQRPSDDYDIEAEAEARR</sequence>
<dbReference type="Gene3D" id="3.50.50.60">
    <property type="entry name" value="FAD/NAD(P)-binding domain"/>
    <property type="match status" value="1"/>
</dbReference>
<dbReference type="GO" id="GO:0071949">
    <property type="term" value="F:FAD binding"/>
    <property type="evidence" value="ECO:0007669"/>
    <property type="project" value="InterPro"/>
</dbReference>
<accession>A0A1X1ZM64</accession>
<keyword evidence="4" id="KW-0560">Oxidoreductase</keyword>
<evidence type="ECO:0000256" key="2">
    <source>
        <dbReference type="ARBA" id="ARBA00022630"/>
    </source>
</evidence>
<dbReference type="STRING" id="153971.AWC19_09680"/>
<dbReference type="PRINTS" id="PR00420">
    <property type="entry name" value="RNGMNOXGNASE"/>
</dbReference>
<keyword evidence="9" id="KW-1185">Reference proteome</keyword>
<evidence type="ECO:0000256" key="3">
    <source>
        <dbReference type="ARBA" id="ARBA00022827"/>
    </source>
</evidence>
<name>A0A1X1ZM64_9MYCO</name>
<dbReference type="Proteomes" id="UP000193529">
    <property type="component" value="Unassembled WGS sequence"/>
</dbReference>
<protein>
    <recommendedName>
        <fullName evidence="7">FAD-binding domain-containing protein</fullName>
    </recommendedName>
</protein>
<dbReference type="EMBL" id="LQPJ01000102">
    <property type="protein sequence ID" value="ORW24368.1"/>
    <property type="molecule type" value="Genomic_DNA"/>
</dbReference>